<feature type="compositionally biased region" description="Basic residues" evidence="1">
    <location>
        <begin position="8"/>
        <end position="17"/>
    </location>
</feature>
<accession>A0A8S0RCD0</accession>
<feature type="non-terminal residue" evidence="2">
    <location>
        <position position="60"/>
    </location>
</feature>
<dbReference type="Gramene" id="OE9A106815T1">
    <property type="protein sequence ID" value="OE9A106815C1"/>
    <property type="gene ID" value="OE9A106815"/>
</dbReference>
<reference evidence="2 3" key="1">
    <citation type="submission" date="2019-12" db="EMBL/GenBank/DDBJ databases">
        <authorList>
            <person name="Alioto T."/>
            <person name="Alioto T."/>
            <person name="Gomez Garrido J."/>
        </authorList>
    </citation>
    <scope>NUCLEOTIDE SEQUENCE [LARGE SCALE GENOMIC DNA]</scope>
</reference>
<comment type="caution">
    <text evidence="2">The sequence shown here is derived from an EMBL/GenBank/DDBJ whole genome shotgun (WGS) entry which is preliminary data.</text>
</comment>
<evidence type="ECO:0000313" key="2">
    <source>
        <dbReference type="EMBL" id="CAA2976412.1"/>
    </source>
</evidence>
<feature type="region of interest" description="Disordered" evidence="1">
    <location>
        <begin position="1"/>
        <end position="26"/>
    </location>
</feature>
<protein>
    <submittedName>
        <fullName evidence="2">Uncharacterized protein</fullName>
    </submittedName>
</protein>
<dbReference type="EMBL" id="CACTIH010002426">
    <property type="protein sequence ID" value="CAA2976412.1"/>
    <property type="molecule type" value="Genomic_DNA"/>
</dbReference>
<gene>
    <name evidence="2" type="ORF">OLEA9_A106815</name>
</gene>
<sequence length="60" mass="6909">MSTECTKSKRKGPRANRPRGNNCRPSTVILDRLKAQGSRMMIAQRIRYAITSPSWKMNEE</sequence>
<keyword evidence="3" id="KW-1185">Reference proteome</keyword>
<evidence type="ECO:0000256" key="1">
    <source>
        <dbReference type="SAM" id="MobiDB-lite"/>
    </source>
</evidence>
<proteinExistence type="predicted"/>
<evidence type="ECO:0000313" key="3">
    <source>
        <dbReference type="Proteomes" id="UP000594638"/>
    </source>
</evidence>
<name>A0A8S0RCD0_OLEEU</name>
<organism evidence="2 3">
    <name type="scientific">Olea europaea subsp. europaea</name>
    <dbReference type="NCBI Taxonomy" id="158383"/>
    <lineage>
        <taxon>Eukaryota</taxon>
        <taxon>Viridiplantae</taxon>
        <taxon>Streptophyta</taxon>
        <taxon>Embryophyta</taxon>
        <taxon>Tracheophyta</taxon>
        <taxon>Spermatophyta</taxon>
        <taxon>Magnoliopsida</taxon>
        <taxon>eudicotyledons</taxon>
        <taxon>Gunneridae</taxon>
        <taxon>Pentapetalae</taxon>
        <taxon>asterids</taxon>
        <taxon>lamiids</taxon>
        <taxon>Lamiales</taxon>
        <taxon>Oleaceae</taxon>
        <taxon>Oleeae</taxon>
        <taxon>Olea</taxon>
    </lineage>
</organism>
<dbReference type="AlphaFoldDB" id="A0A8S0RCD0"/>
<dbReference type="Proteomes" id="UP000594638">
    <property type="component" value="Unassembled WGS sequence"/>
</dbReference>